<keyword evidence="2" id="KW-1133">Transmembrane helix</keyword>
<dbReference type="AlphaFoldDB" id="A1AU25"/>
<protein>
    <submittedName>
        <fullName evidence="3">Uncharacterized protein</fullName>
    </submittedName>
</protein>
<dbReference type="Proteomes" id="UP000006732">
    <property type="component" value="Chromosome"/>
</dbReference>
<evidence type="ECO:0000256" key="1">
    <source>
        <dbReference type="SAM" id="MobiDB-lite"/>
    </source>
</evidence>
<dbReference type="EMBL" id="CP000482">
    <property type="protein sequence ID" value="ABL00846.1"/>
    <property type="molecule type" value="Genomic_DNA"/>
</dbReference>
<evidence type="ECO:0000313" key="3">
    <source>
        <dbReference type="EMBL" id="ABL00846.1"/>
    </source>
</evidence>
<accession>A1AU25</accession>
<feature type="compositionally biased region" description="Basic and acidic residues" evidence="1">
    <location>
        <begin position="221"/>
        <end position="240"/>
    </location>
</feature>
<feature type="transmembrane region" description="Helical" evidence="2">
    <location>
        <begin position="259"/>
        <end position="276"/>
    </location>
</feature>
<keyword evidence="2" id="KW-0812">Transmembrane</keyword>
<keyword evidence="2" id="KW-0472">Membrane</keyword>
<dbReference type="OrthoDB" id="5398650at2"/>
<evidence type="ECO:0000256" key="2">
    <source>
        <dbReference type="SAM" id="Phobius"/>
    </source>
</evidence>
<dbReference type="STRING" id="338966.Ppro_3252"/>
<evidence type="ECO:0000313" key="4">
    <source>
        <dbReference type="Proteomes" id="UP000006732"/>
    </source>
</evidence>
<reference evidence="3 4" key="1">
    <citation type="submission" date="2006-10" db="EMBL/GenBank/DDBJ databases">
        <title>Complete sequence of chromosome of Pelobacter propionicus DSM 2379.</title>
        <authorList>
            <consortium name="US DOE Joint Genome Institute"/>
            <person name="Copeland A."/>
            <person name="Lucas S."/>
            <person name="Lapidus A."/>
            <person name="Barry K."/>
            <person name="Detter J.C."/>
            <person name="Glavina del Rio T."/>
            <person name="Hammon N."/>
            <person name="Israni S."/>
            <person name="Dalin E."/>
            <person name="Tice H."/>
            <person name="Pitluck S."/>
            <person name="Saunders E."/>
            <person name="Brettin T."/>
            <person name="Bruce D."/>
            <person name="Han C."/>
            <person name="Tapia R."/>
            <person name="Schmutz J."/>
            <person name="Larimer F."/>
            <person name="Land M."/>
            <person name="Hauser L."/>
            <person name="Kyrpides N."/>
            <person name="Kim E."/>
            <person name="Lovley D."/>
            <person name="Richardson P."/>
        </authorList>
    </citation>
    <scope>NUCLEOTIDE SEQUENCE [LARGE SCALE GENOMIC DNA]</scope>
    <source>
        <strain evidence="4">DSM 2379 / NBRC 103807 / OttBd1</strain>
    </source>
</reference>
<gene>
    <name evidence="3" type="ordered locus">Ppro_3252</name>
</gene>
<dbReference type="KEGG" id="ppd:Ppro_3252"/>
<dbReference type="RefSeq" id="WP_011737063.1">
    <property type="nucleotide sequence ID" value="NC_008609.1"/>
</dbReference>
<proteinExistence type="predicted"/>
<feature type="region of interest" description="Disordered" evidence="1">
    <location>
        <begin position="216"/>
        <end position="240"/>
    </location>
</feature>
<keyword evidence="4" id="KW-1185">Reference proteome</keyword>
<sequence>MVDLLLITDIPRLRQLFMRLADDPNLRLRVASSLEQGGEEIAADKPAMVFVQTHVSGLSADILLMHLKKRLGRRRTRFVLLAPPDQVNDAVLKLYHSSLDTSQDDFQLLNAVHDAIATLAVKGKKRAAAVAEPADAAPVADAVPQAPKEPALQEPLAVDRVDFQISPSAFSPQYAESLSAAAAEPAEPPPVEQGSAYAARPRLSVYSEFTSSLENAVSDARPTELPRELPAEQPSLRDSRQDDAIGIETRPPRPRYARFLLWFVPLVVVVLAVTLLQHRGSQPKVVDVAPLAPALPGEAAKAPAPATKQPMAGADASAAARAHVSSIDQAKGQAPPPFVAPRLTTLPSFVPRDGLDKKYGAANPGWERYMGLVTEFKVFREGTAIKAIQVIDKGGRGIPEGFMKSALAQLAGNSPFVQDSSEKRDGYQIQRGRLAANLNAVFYRDAQGGGLRAFVVTWQ</sequence>
<dbReference type="eggNOG" id="COG0745">
    <property type="taxonomic scope" value="Bacteria"/>
</dbReference>
<name>A1AU25_PELPD</name>
<dbReference type="HOGENOM" id="CLU_672256_0_0_7"/>
<organism evidence="3 4">
    <name type="scientific">Pelobacter propionicus (strain DSM 2379 / NBRC 103807 / OttBd1)</name>
    <dbReference type="NCBI Taxonomy" id="338966"/>
    <lineage>
        <taxon>Bacteria</taxon>
        <taxon>Pseudomonadati</taxon>
        <taxon>Thermodesulfobacteriota</taxon>
        <taxon>Desulfuromonadia</taxon>
        <taxon>Desulfuromonadales</taxon>
        <taxon>Desulfuromonadaceae</taxon>
        <taxon>Pelobacter</taxon>
    </lineage>
</organism>